<dbReference type="EMBL" id="MT144497">
    <property type="protein sequence ID" value="QJA54338.1"/>
    <property type="molecule type" value="Genomic_DNA"/>
</dbReference>
<reference evidence="1" key="1">
    <citation type="submission" date="2020-03" db="EMBL/GenBank/DDBJ databases">
        <title>The deep terrestrial virosphere.</title>
        <authorList>
            <person name="Holmfeldt K."/>
            <person name="Nilsson E."/>
            <person name="Simone D."/>
            <person name="Lopez-Fernandez M."/>
            <person name="Wu X."/>
            <person name="de Brujin I."/>
            <person name="Lundin D."/>
            <person name="Andersson A."/>
            <person name="Bertilsson S."/>
            <person name="Dopson M."/>
        </authorList>
    </citation>
    <scope>NUCLEOTIDE SEQUENCE</scope>
    <source>
        <strain evidence="3">MM415A00784</strain>
        <strain evidence="2">MM415B01056</strain>
        <strain evidence="1">TM448A04626</strain>
    </source>
</reference>
<dbReference type="EMBL" id="MT141420">
    <property type="protein sequence ID" value="QJA60764.1"/>
    <property type="molecule type" value="Genomic_DNA"/>
</dbReference>
<evidence type="ECO:0000313" key="2">
    <source>
        <dbReference type="EMBL" id="QJA60764.1"/>
    </source>
</evidence>
<evidence type="ECO:0000313" key="1">
    <source>
        <dbReference type="EMBL" id="QJA54338.1"/>
    </source>
</evidence>
<dbReference type="AlphaFoldDB" id="A0A6H2A3J0"/>
<accession>A0A6H2A3J0</accession>
<dbReference type="EMBL" id="MT142405">
    <property type="protein sequence ID" value="QJA80057.1"/>
    <property type="molecule type" value="Genomic_DNA"/>
</dbReference>
<name>A0A6H2A3J0_9ZZZZ</name>
<proteinExistence type="predicted"/>
<protein>
    <submittedName>
        <fullName evidence="1">Uncharacterized protein</fullName>
    </submittedName>
</protein>
<organism evidence="1">
    <name type="scientific">viral metagenome</name>
    <dbReference type="NCBI Taxonomy" id="1070528"/>
    <lineage>
        <taxon>unclassified sequences</taxon>
        <taxon>metagenomes</taxon>
        <taxon>organismal metagenomes</taxon>
    </lineage>
</organism>
<sequence length="59" mass="7106">MVYTINMSLDTCKAIVYHRDTYRRTGRGKTGFELHYKSKPCKRKALDNGYCWQHQYMIK</sequence>
<gene>
    <name evidence="3" type="ORF">MM415A00784_0003</name>
    <name evidence="2" type="ORF">MM415B01056_0008</name>
    <name evidence="1" type="ORF">TM448A04626_0010</name>
</gene>
<evidence type="ECO:0000313" key="3">
    <source>
        <dbReference type="EMBL" id="QJA80057.1"/>
    </source>
</evidence>